<evidence type="ECO:0000256" key="2">
    <source>
        <dbReference type="SAM" id="MobiDB-lite"/>
    </source>
</evidence>
<protein>
    <submittedName>
        <fullName evidence="3">Uncharacterized protein</fullName>
    </submittedName>
</protein>
<proteinExistence type="predicted"/>
<feature type="region of interest" description="Disordered" evidence="2">
    <location>
        <begin position="157"/>
        <end position="178"/>
    </location>
</feature>
<feature type="compositionally biased region" description="Basic and acidic residues" evidence="2">
    <location>
        <begin position="92"/>
        <end position="102"/>
    </location>
</feature>
<evidence type="ECO:0000313" key="4">
    <source>
        <dbReference type="Proteomes" id="UP000636709"/>
    </source>
</evidence>
<evidence type="ECO:0000313" key="3">
    <source>
        <dbReference type="EMBL" id="KAF8706430.1"/>
    </source>
</evidence>
<gene>
    <name evidence="3" type="ORF">HU200_030701</name>
</gene>
<name>A0A835BRP4_9POAL</name>
<dbReference type="PANTHER" id="PTHR34466:SF3">
    <property type="entry name" value="OS11G0129800 PROTEIN"/>
    <property type="match status" value="1"/>
</dbReference>
<feature type="compositionally biased region" description="Low complexity" evidence="2">
    <location>
        <begin position="68"/>
        <end position="80"/>
    </location>
</feature>
<feature type="compositionally biased region" description="Polar residues" evidence="2">
    <location>
        <begin position="161"/>
        <end position="176"/>
    </location>
</feature>
<feature type="region of interest" description="Disordered" evidence="2">
    <location>
        <begin position="388"/>
        <end position="423"/>
    </location>
</feature>
<dbReference type="PANTHER" id="PTHR34466">
    <property type="entry name" value="OS11G0129800 PROTEIN"/>
    <property type="match status" value="1"/>
</dbReference>
<reference evidence="3" key="1">
    <citation type="submission" date="2020-07" db="EMBL/GenBank/DDBJ databases">
        <title>Genome sequence and genetic diversity analysis of an under-domesticated orphan crop, white fonio (Digitaria exilis).</title>
        <authorList>
            <person name="Bennetzen J.L."/>
            <person name="Chen S."/>
            <person name="Ma X."/>
            <person name="Wang X."/>
            <person name="Yssel A.E.J."/>
            <person name="Chaluvadi S.R."/>
            <person name="Johnson M."/>
            <person name="Gangashetty P."/>
            <person name="Hamidou F."/>
            <person name="Sanogo M.D."/>
            <person name="Zwaenepoel A."/>
            <person name="Wallace J."/>
            <person name="Van De Peer Y."/>
            <person name="Van Deynze A."/>
        </authorList>
    </citation>
    <scope>NUCLEOTIDE SEQUENCE</scope>
    <source>
        <tissue evidence="3">Leaves</tissue>
    </source>
</reference>
<feature type="region of interest" description="Disordered" evidence="2">
    <location>
        <begin position="1"/>
        <end position="145"/>
    </location>
</feature>
<dbReference type="OrthoDB" id="660305at2759"/>
<feature type="compositionally biased region" description="Basic and acidic residues" evidence="2">
    <location>
        <begin position="407"/>
        <end position="419"/>
    </location>
</feature>
<organism evidence="3 4">
    <name type="scientific">Digitaria exilis</name>
    <dbReference type="NCBI Taxonomy" id="1010633"/>
    <lineage>
        <taxon>Eukaryota</taxon>
        <taxon>Viridiplantae</taxon>
        <taxon>Streptophyta</taxon>
        <taxon>Embryophyta</taxon>
        <taxon>Tracheophyta</taxon>
        <taxon>Spermatophyta</taxon>
        <taxon>Magnoliopsida</taxon>
        <taxon>Liliopsida</taxon>
        <taxon>Poales</taxon>
        <taxon>Poaceae</taxon>
        <taxon>PACMAD clade</taxon>
        <taxon>Panicoideae</taxon>
        <taxon>Panicodae</taxon>
        <taxon>Paniceae</taxon>
        <taxon>Anthephorinae</taxon>
        <taxon>Digitaria</taxon>
    </lineage>
</organism>
<dbReference type="Proteomes" id="UP000636709">
    <property type="component" value="Unassembled WGS sequence"/>
</dbReference>
<accession>A0A835BRP4</accession>
<feature type="compositionally biased region" description="Basic and acidic residues" evidence="2">
    <location>
        <begin position="46"/>
        <end position="59"/>
    </location>
</feature>
<feature type="compositionally biased region" description="Low complexity" evidence="2">
    <location>
        <begin position="16"/>
        <end position="25"/>
    </location>
</feature>
<dbReference type="AlphaFoldDB" id="A0A835BRP4"/>
<sequence>MVSSAFRSTTRRDLHSSSSSTTSRSDPPPCPRRSRSRSVSAAPRARGPDTDSLREEDYANTRTNPLFDAAASPADSLSPSQGTSSSAGGGDVPRRDRGREPLKSGGRAGGGRARSVSVAPQRRHTASAPSAGGAGGAVGGRKASRARLVADHARPFRGSEGCQQTNEITNSESSSFRDPVLEIPPEFDPDSAEFISDICDYATEYRKKDVVEIPLDLDTDAAELVSDMRIGQHWEQMEIPLEFDTDASDLVSEIWQHEANQRLEQLEAPLEFDPDTSGLAPDITEYTIKLKQSHERARKLRADLAVEEQREQELSRMLKGIVTAPNFTETHKKRPRRKSSIERLKVSRHLAEEAMNYFEECVSISTMDSTDFSSHEDPQSKSILNAQTKSNSRFSHKGRSSIQEPHSPSDQHAHHEGFDKQTQCSISVTGSDASDSVIFSNTKAHLKFGSNSTEDLDGFDTPRSRSSCFSFTHEPLKNVENCDVRQYLGNFGRGDNMEQRETRSTYFADDYVSQKVNLDLLKDTATFQNRMQYGGLLICNIRTF</sequence>
<keyword evidence="1" id="KW-0175">Coiled coil</keyword>
<comment type="caution">
    <text evidence="3">The sequence shown here is derived from an EMBL/GenBank/DDBJ whole genome shotgun (WGS) entry which is preliminary data.</text>
</comment>
<dbReference type="EMBL" id="JACEFO010001767">
    <property type="protein sequence ID" value="KAF8706430.1"/>
    <property type="molecule type" value="Genomic_DNA"/>
</dbReference>
<feature type="coiled-coil region" evidence="1">
    <location>
        <begin position="290"/>
        <end position="317"/>
    </location>
</feature>
<evidence type="ECO:0000256" key="1">
    <source>
        <dbReference type="SAM" id="Coils"/>
    </source>
</evidence>
<keyword evidence="4" id="KW-1185">Reference proteome</keyword>